<organism evidence="2 3">
    <name type="scientific">Aeromonas veronii</name>
    <dbReference type="NCBI Taxonomy" id="654"/>
    <lineage>
        <taxon>Bacteria</taxon>
        <taxon>Pseudomonadati</taxon>
        <taxon>Pseudomonadota</taxon>
        <taxon>Gammaproteobacteria</taxon>
        <taxon>Aeromonadales</taxon>
        <taxon>Aeromonadaceae</taxon>
        <taxon>Aeromonas</taxon>
    </lineage>
</organism>
<dbReference type="AlphaFoldDB" id="A0A6S5C5W9"/>
<dbReference type="Proteomes" id="UP000515442">
    <property type="component" value="Chromosome"/>
</dbReference>
<feature type="compositionally biased region" description="Polar residues" evidence="1">
    <location>
        <begin position="102"/>
        <end position="117"/>
    </location>
</feature>
<protein>
    <submittedName>
        <fullName evidence="2">Uncharacterized protein</fullName>
    </submittedName>
</protein>
<proteinExistence type="predicted"/>
<dbReference type="EMBL" id="AP022038">
    <property type="protein sequence ID" value="BBR39392.1"/>
    <property type="molecule type" value="Genomic_DNA"/>
</dbReference>
<reference evidence="2 3" key="1">
    <citation type="submission" date="2019-12" db="EMBL/GenBank/DDBJ databases">
        <title>complete genome sequences of Aeromonas veronii str. WP3-W19-ESBL-03 isolated from wastewater treatment plant effluent.</title>
        <authorList>
            <person name="Sekizuka T."/>
            <person name="Itokawa K."/>
            <person name="Yatsu K."/>
            <person name="Inamine Y."/>
            <person name="Kuroda M."/>
        </authorList>
    </citation>
    <scope>NUCLEOTIDE SEQUENCE [LARGE SCALE GENOMIC DNA]</scope>
    <source>
        <strain evidence="2 3">WP3-W19-ESBL-03</strain>
    </source>
</reference>
<feature type="region of interest" description="Disordered" evidence="1">
    <location>
        <begin position="102"/>
        <end position="121"/>
    </location>
</feature>
<name>A0A6S5C5W9_AERVE</name>
<dbReference type="RefSeq" id="WP_182939536.1">
    <property type="nucleotide sequence ID" value="NZ_AP022038.1"/>
</dbReference>
<evidence type="ECO:0000313" key="2">
    <source>
        <dbReference type="EMBL" id="BBR39392.1"/>
    </source>
</evidence>
<evidence type="ECO:0000313" key="3">
    <source>
        <dbReference type="Proteomes" id="UP000515442"/>
    </source>
</evidence>
<sequence length="222" mass="23237">MGKGGSNEIKETEAQKAAAGVAMEQWNLYNSDLKRYEDIFMDKVDDLNSEREYDKLAGTAALGTAKTFGDARAGMADSMAAGGIDPTSGKYQTAMSNLETDQALSQTDTTNRAQSSQQDRHVAGLKDVVSIGAGQKAESLAGMGDVATTSLRKATSDAQSSFQSQQATAGLVGTVAGAGSAYGLQSLRDAKVKMEKDFNTQADGYEKRGAFTGSSTLGMLGR</sequence>
<evidence type="ECO:0000256" key="1">
    <source>
        <dbReference type="SAM" id="MobiDB-lite"/>
    </source>
</evidence>
<gene>
    <name evidence="2" type="ORF">WP3W19E03_19170</name>
</gene>
<accession>A0A6S5C5W9</accession>